<dbReference type="SUPFAM" id="SSF52799">
    <property type="entry name" value="(Phosphotyrosine protein) phosphatases II"/>
    <property type="match status" value="2"/>
</dbReference>
<dbReference type="Pfam" id="PF00102">
    <property type="entry name" value="Y_phosphatase"/>
    <property type="match status" value="4"/>
</dbReference>
<dbReference type="PROSITE" id="PS50055">
    <property type="entry name" value="TYR_PHOSPHATASE_PTP"/>
    <property type="match status" value="2"/>
</dbReference>
<evidence type="ECO:0000259" key="5">
    <source>
        <dbReference type="PROSITE" id="PS50055"/>
    </source>
</evidence>
<reference evidence="7 8" key="1">
    <citation type="journal article" date="2019" name="Gigascience">
        <title>Whole-genome sequence of the oriental lung fluke Paragonimus westermani.</title>
        <authorList>
            <person name="Oey H."/>
            <person name="Zakrzewski M."/>
            <person name="Narain K."/>
            <person name="Devi K.R."/>
            <person name="Agatsuma T."/>
            <person name="Nawaratna S."/>
            <person name="Gobert G.N."/>
            <person name="Jones M.K."/>
            <person name="Ragan M.A."/>
            <person name="McManus D.P."/>
            <person name="Krause L."/>
        </authorList>
    </citation>
    <scope>NUCLEOTIDE SEQUENCE [LARGE SCALE GENOMIC DNA]</scope>
    <source>
        <strain evidence="7 8">IND2009</strain>
    </source>
</reference>
<name>A0A5J4NJP1_9TREM</name>
<evidence type="ECO:0000313" key="8">
    <source>
        <dbReference type="Proteomes" id="UP000324629"/>
    </source>
</evidence>
<proteinExistence type="inferred from homology"/>
<dbReference type="Gene3D" id="3.90.190.10">
    <property type="entry name" value="Protein tyrosine phosphatase superfamily"/>
    <property type="match status" value="2"/>
</dbReference>
<protein>
    <recommendedName>
        <fullName evidence="2">protein-tyrosine-phosphatase</fullName>
        <ecNumber evidence="2">3.1.3.48</ecNumber>
    </recommendedName>
</protein>
<evidence type="ECO:0000256" key="2">
    <source>
        <dbReference type="ARBA" id="ARBA00013064"/>
    </source>
</evidence>
<evidence type="ECO:0000256" key="3">
    <source>
        <dbReference type="ARBA" id="ARBA00022801"/>
    </source>
</evidence>
<feature type="domain" description="Tyrosine specific protein phosphatases" evidence="6">
    <location>
        <begin position="670"/>
        <end position="745"/>
    </location>
</feature>
<accession>A0A5J4NJP1</accession>
<dbReference type="InterPro" id="IPR016130">
    <property type="entry name" value="Tyr_Pase_AS"/>
</dbReference>
<evidence type="ECO:0000256" key="4">
    <source>
        <dbReference type="ARBA" id="ARBA00022912"/>
    </source>
</evidence>
<dbReference type="PROSITE" id="PS00383">
    <property type="entry name" value="TYR_PHOSPHATASE_1"/>
    <property type="match status" value="2"/>
</dbReference>
<keyword evidence="3" id="KW-0378">Hydrolase</keyword>
<dbReference type="GO" id="GO:0004725">
    <property type="term" value="F:protein tyrosine phosphatase activity"/>
    <property type="evidence" value="ECO:0007669"/>
    <property type="project" value="UniProtKB-EC"/>
</dbReference>
<keyword evidence="8" id="KW-1185">Reference proteome</keyword>
<dbReference type="PRINTS" id="PR00700">
    <property type="entry name" value="PRTYPHPHTASE"/>
</dbReference>
<comment type="similarity">
    <text evidence="1">Belongs to the protein-tyrosine phosphatase family.</text>
</comment>
<feature type="domain" description="Tyrosine-protein phosphatase" evidence="5">
    <location>
        <begin position="428"/>
        <end position="754"/>
    </location>
</feature>
<gene>
    <name evidence="7" type="ORF">DEA37_0013419</name>
</gene>
<dbReference type="EMBL" id="QNGE01002384">
    <property type="protein sequence ID" value="KAA3675671.1"/>
    <property type="molecule type" value="Genomic_DNA"/>
</dbReference>
<dbReference type="InterPro" id="IPR003595">
    <property type="entry name" value="Tyr_Pase_cat"/>
</dbReference>
<dbReference type="CDD" id="cd00047">
    <property type="entry name" value="PTPc"/>
    <property type="match status" value="2"/>
</dbReference>
<dbReference type="SMART" id="SM00404">
    <property type="entry name" value="PTPc_motif"/>
    <property type="match status" value="2"/>
</dbReference>
<evidence type="ECO:0000256" key="1">
    <source>
        <dbReference type="ARBA" id="ARBA00009580"/>
    </source>
</evidence>
<dbReference type="InterPro" id="IPR029021">
    <property type="entry name" value="Prot-tyrosine_phosphatase-like"/>
</dbReference>
<dbReference type="AlphaFoldDB" id="A0A5J4NJP1"/>
<dbReference type="InterPro" id="IPR050348">
    <property type="entry name" value="Protein-Tyr_Phosphatase"/>
</dbReference>
<sequence>CGNYASKKLFCQTHSGLLREKNTVECAYLLPDSYAWWSVPLDFREPRYLIIDPEKGPSSTLVGTWSKKDLADTFALEFASIPLGFKYVHNRGELKENRTKNRNQAVLPYDHNRVVLKRPMDSVETDYINASFVDSYLRRRAYITAQSPFDTPTACDFWLMVFQRNVSQIVMLTNLVEDGSLKCCQYWPDPSPRIGSKHNSTTDTQPRSSVNQFGDLMVQASDRVSYAHFTVRQFDVTEISTGNVRHVVQYHFHSWASPKDEVMVCKTQLMDEHPPNSNTSCFAVCVDEVESGLKEKLFATCHSSSASSAPFDRLAFIEFYYRVKTASRPEDGPVVVHCGTGLSRTGLYIAFDTLLQQAMHERVVSVARLCGTLNKARANMFSSTQNYALLYDLLFEALLAGHSIVDLDVLGTYRVLNRKNMKFGRSFQWEQWSVLHHYTPLPDPDTELRVALSAGNAKRNRYAKELDLLPAERWRPHLSNRPMEPDYGGYINAVFLDGAALRDDVILTQTPMSTTVDDFWQLVDEEKVTCIVDMEPFGYGVKNAIRYWPLRTGELNHEPLFEGSSDEERDRVDALSDAEDAAAARGPWWPFVGGYLQICQVGPLVPVLLDPMTRKRGPSHGIYRRRLLLRHTTQVNSSNSHSNSDEKPKRREVLIFHFAGEWNTTVQVPESRVSIVRLLEGIRLERGTGPLLIHCLDGATRSGLLAVCHVLAERMTRDHYVDLFHVVKAVKIRRRAVINNPDQLRFVYRLLAQWIKQTLSVPLAEWTARYVGDSSGEWQWPQLVGHLPPHTRAGVFSRSQLPALVADHPTVGVTWASGETPGDRQTLGMLNASNSTEASCSTKTTSAFTLYHYFRDELLNQRSTYSLNNKLNTQIDAAGDLNQMGSWSIDALNRSQY</sequence>
<evidence type="ECO:0000259" key="6">
    <source>
        <dbReference type="PROSITE" id="PS50056"/>
    </source>
</evidence>
<comment type="caution">
    <text evidence="7">The sequence shown here is derived from an EMBL/GenBank/DDBJ whole genome shotgun (WGS) entry which is preliminary data.</text>
</comment>
<dbReference type="InterPro" id="IPR000242">
    <property type="entry name" value="PTP_cat"/>
</dbReference>
<dbReference type="SMART" id="SM00194">
    <property type="entry name" value="PTPc"/>
    <property type="match status" value="2"/>
</dbReference>
<keyword evidence="4" id="KW-0904">Protein phosphatase</keyword>
<evidence type="ECO:0000313" key="7">
    <source>
        <dbReference type="EMBL" id="KAA3675671.1"/>
    </source>
</evidence>
<dbReference type="InterPro" id="IPR000387">
    <property type="entry name" value="Tyr_Pase_dom"/>
</dbReference>
<organism evidence="7 8">
    <name type="scientific">Paragonimus westermani</name>
    <dbReference type="NCBI Taxonomy" id="34504"/>
    <lineage>
        <taxon>Eukaryota</taxon>
        <taxon>Metazoa</taxon>
        <taxon>Spiralia</taxon>
        <taxon>Lophotrochozoa</taxon>
        <taxon>Platyhelminthes</taxon>
        <taxon>Trematoda</taxon>
        <taxon>Digenea</taxon>
        <taxon>Plagiorchiida</taxon>
        <taxon>Troglotremata</taxon>
        <taxon>Troglotrematidae</taxon>
        <taxon>Paragonimus</taxon>
    </lineage>
</organism>
<dbReference type="PANTHER" id="PTHR19134">
    <property type="entry name" value="RECEPTOR-TYPE TYROSINE-PROTEIN PHOSPHATASE"/>
    <property type="match status" value="1"/>
</dbReference>
<dbReference type="Proteomes" id="UP000324629">
    <property type="component" value="Unassembled WGS sequence"/>
</dbReference>
<feature type="domain" description="Tyrosine-protein phosphatase" evidence="5">
    <location>
        <begin position="74"/>
        <end position="397"/>
    </location>
</feature>
<dbReference type="PANTHER" id="PTHR19134:SF562">
    <property type="entry name" value="PROTEIN-TYROSINE-PHOSPHATASE"/>
    <property type="match status" value="1"/>
</dbReference>
<feature type="domain" description="Tyrosine specific protein phosphatases" evidence="6">
    <location>
        <begin position="314"/>
        <end position="388"/>
    </location>
</feature>
<feature type="non-terminal residue" evidence="7">
    <location>
        <position position="1"/>
    </location>
</feature>
<keyword evidence="7" id="KW-0675">Receptor</keyword>
<dbReference type="EC" id="3.1.3.48" evidence="2"/>
<dbReference type="PROSITE" id="PS50056">
    <property type="entry name" value="TYR_PHOSPHATASE_2"/>
    <property type="match status" value="2"/>
</dbReference>